<dbReference type="PANTHER" id="PTHR11264">
    <property type="entry name" value="URACIL-DNA GLYCOSYLASE"/>
    <property type="match status" value="1"/>
</dbReference>
<comment type="caution">
    <text evidence="8">The sequence shown here is derived from an EMBL/GenBank/DDBJ whole genome shotgun (WGS) entry which is preliminary data.</text>
</comment>
<dbReference type="InterPro" id="IPR036895">
    <property type="entry name" value="Uracil-DNA_glycosylase-like_sf"/>
</dbReference>
<keyword evidence="9" id="KW-1185">Reference proteome</keyword>
<dbReference type="Pfam" id="PF03167">
    <property type="entry name" value="UDG"/>
    <property type="match status" value="1"/>
</dbReference>
<protein>
    <submittedName>
        <fullName evidence="8">Uracil-DNA glycosylase-like protein</fullName>
    </submittedName>
</protein>
<reference evidence="8" key="1">
    <citation type="submission" date="2023-03" db="EMBL/GenBank/DDBJ databases">
        <title>Massive genome expansion in bonnet fungi (Mycena s.s.) driven by repeated elements and novel gene families across ecological guilds.</title>
        <authorList>
            <consortium name="Lawrence Berkeley National Laboratory"/>
            <person name="Harder C.B."/>
            <person name="Miyauchi S."/>
            <person name="Viragh M."/>
            <person name="Kuo A."/>
            <person name="Thoen E."/>
            <person name="Andreopoulos B."/>
            <person name="Lu D."/>
            <person name="Skrede I."/>
            <person name="Drula E."/>
            <person name="Henrissat B."/>
            <person name="Morin E."/>
            <person name="Kohler A."/>
            <person name="Barry K."/>
            <person name="LaButti K."/>
            <person name="Morin E."/>
            <person name="Salamov A."/>
            <person name="Lipzen A."/>
            <person name="Mereny Z."/>
            <person name="Hegedus B."/>
            <person name="Baldrian P."/>
            <person name="Stursova M."/>
            <person name="Weitz H."/>
            <person name="Taylor A."/>
            <person name="Grigoriev I.V."/>
            <person name="Nagy L.G."/>
            <person name="Martin F."/>
            <person name="Kauserud H."/>
        </authorList>
    </citation>
    <scope>NUCLEOTIDE SEQUENCE</scope>
    <source>
        <strain evidence="8">CBHHK188m</strain>
    </source>
</reference>
<gene>
    <name evidence="8" type="ORF">DFH07DRAFT_906894</name>
</gene>
<dbReference type="InterPro" id="IPR002043">
    <property type="entry name" value="UDG_fam1"/>
</dbReference>
<dbReference type="EMBL" id="JARJLG010000254">
    <property type="protein sequence ID" value="KAJ7722743.1"/>
    <property type="molecule type" value="Genomic_DNA"/>
</dbReference>
<comment type="similarity">
    <text evidence="1">Belongs to the uracil-DNA glycosylase (UDG) superfamily. UNG family.</text>
</comment>
<dbReference type="SUPFAM" id="SSF52141">
    <property type="entry name" value="Uracil-DNA glycosylase-like"/>
    <property type="match status" value="1"/>
</dbReference>
<dbReference type="CDD" id="cd10027">
    <property type="entry name" value="UDG-F1-like"/>
    <property type="match status" value="1"/>
</dbReference>
<dbReference type="PANTHER" id="PTHR11264:SF0">
    <property type="entry name" value="URACIL-DNA GLYCOSYLASE"/>
    <property type="match status" value="1"/>
</dbReference>
<dbReference type="Gene3D" id="3.40.470.10">
    <property type="entry name" value="Uracil-DNA glycosylase-like domain"/>
    <property type="match status" value="1"/>
</dbReference>
<dbReference type="SMART" id="SM00986">
    <property type="entry name" value="UDG"/>
    <property type="match status" value="1"/>
</dbReference>
<evidence type="ECO:0000313" key="9">
    <source>
        <dbReference type="Proteomes" id="UP001215280"/>
    </source>
</evidence>
<dbReference type="GO" id="GO:0005634">
    <property type="term" value="C:nucleus"/>
    <property type="evidence" value="ECO:0007669"/>
    <property type="project" value="TreeGrafter"/>
</dbReference>
<evidence type="ECO:0000259" key="7">
    <source>
        <dbReference type="SMART" id="SM00986"/>
    </source>
</evidence>
<dbReference type="SMART" id="SM00987">
    <property type="entry name" value="UreE_C"/>
    <property type="match status" value="1"/>
</dbReference>
<dbReference type="NCBIfam" id="TIGR00628">
    <property type="entry name" value="ung"/>
    <property type="match status" value="1"/>
</dbReference>
<evidence type="ECO:0000256" key="3">
    <source>
        <dbReference type="ARBA" id="ARBA00022801"/>
    </source>
</evidence>
<feature type="domain" description="Uracil-DNA glycosylase-like" evidence="7">
    <location>
        <begin position="267"/>
        <end position="456"/>
    </location>
</feature>
<feature type="region of interest" description="Disordered" evidence="6">
    <location>
        <begin position="8"/>
        <end position="29"/>
    </location>
</feature>
<evidence type="ECO:0000313" key="8">
    <source>
        <dbReference type="EMBL" id="KAJ7722743.1"/>
    </source>
</evidence>
<keyword evidence="4" id="KW-0234">DNA repair</keyword>
<keyword evidence="2" id="KW-0227">DNA damage</keyword>
<dbReference type="InterPro" id="IPR005122">
    <property type="entry name" value="Uracil-DNA_glycosylase-like"/>
</dbReference>
<evidence type="ECO:0000256" key="2">
    <source>
        <dbReference type="ARBA" id="ARBA00022763"/>
    </source>
</evidence>
<dbReference type="NCBIfam" id="NF003588">
    <property type="entry name" value="PRK05254.1-1"/>
    <property type="match status" value="1"/>
</dbReference>
<dbReference type="AlphaFoldDB" id="A0AAD7MLH8"/>
<dbReference type="Proteomes" id="UP001215280">
    <property type="component" value="Unassembled WGS sequence"/>
</dbReference>
<proteinExistence type="inferred from homology"/>
<dbReference type="GO" id="GO:0004844">
    <property type="term" value="F:uracil DNA N-glycosylase activity"/>
    <property type="evidence" value="ECO:0007669"/>
    <property type="project" value="InterPro"/>
</dbReference>
<feature type="active site" description="Proton acceptor" evidence="5">
    <location>
        <position position="282"/>
    </location>
</feature>
<sequence>MADAIVYLEDIQDTPTPTPTPKSKLPSKEGDTQVYLEDLAVPVRPQKTPLAVFNTNSTNLKSKAATATGGKRQRTLFDMQFSEGGGGAKRAKVGTGTAVAARFMASSAGVATTGESEAATAPRVLAAPTRPTLNSLPFSFSAFVDGLTDEQRALLALECETLARGWLKVCAPFHFLSLYDSMIPMRNCCGAALLDSTLLSITGLLFFRFKYCCKRTPLTHTQVLAPLLTRPSFLALKRFLSAQGVRGPADSDVGRVFPAARDIYAWSRTPLGKVKVVILGQDPYPGAGQAHGLSFSVPPGVRVPASLENIYKELESEYRTDTEEGEKKFTPPKHGTLTPWTLPTAGVLLLNSVLTVTPNSPNSHQGKGWEAFTEGVLRAVDKWGGANLPHVGADGVRTEGTGGGVVVMAWGKAARERVAWMDQRKHLILTAAHPSPRSADRGFFGCGHFRAANKWLEERYGAGAGVEWGAL</sequence>
<dbReference type="PROSITE" id="PS00130">
    <property type="entry name" value="U_DNA_GLYCOSYLASE"/>
    <property type="match status" value="1"/>
</dbReference>
<name>A0AAD7MLH8_9AGAR</name>
<dbReference type="InterPro" id="IPR018085">
    <property type="entry name" value="Ura-DNA_Glyclase_AS"/>
</dbReference>
<dbReference type="GO" id="GO:0097510">
    <property type="term" value="P:base-excision repair, AP site formation via deaminated base removal"/>
    <property type="evidence" value="ECO:0007669"/>
    <property type="project" value="TreeGrafter"/>
</dbReference>
<evidence type="ECO:0000256" key="5">
    <source>
        <dbReference type="PROSITE-ProRule" id="PRU10072"/>
    </source>
</evidence>
<dbReference type="GO" id="GO:0005739">
    <property type="term" value="C:mitochondrion"/>
    <property type="evidence" value="ECO:0007669"/>
    <property type="project" value="TreeGrafter"/>
</dbReference>
<evidence type="ECO:0000256" key="1">
    <source>
        <dbReference type="ARBA" id="ARBA00008184"/>
    </source>
</evidence>
<evidence type="ECO:0000256" key="4">
    <source>
        <dbReference type="ARBA" id="ARBA00023204"/>
    </source>
</evidence>
<organism evidence="8 9">
    <name type="scientific">Mycena maculata</name>
    <dbReference type="NCBI Taxonomy" id="230809"/>
    <lineage>
        <taxon>Eukaryota</taxon>
        <taxon>Fungi</taxon>
        <taxon>Dikarya</taxon>
        <taxon>Basidiomycota</taxon>
        <taxon>Agaricomycotina</taxon>
        <taxon>Agaricomycetes</taxon>
        <taxon>Agaricomycetidae</taxon>
        <taxon>Agaricales</taxon>
        <taxon>Marasmiineae</taxon>
        <taxon>Mycenaceae</taxon>
        <taxon>Mycena</taxon>
    </lineage>
</organism>
<keyword evidence="3" id="KW-0378">Hydrolase</keyword>
<accession>A0AAD7MLH8</accession>
<evidence type="ECO:0000256" key="6">
    <source>
        <dbReference type="SAM" id="MobiDB-lite"/>
    </source>
</evidence>